<dbReference type="EMBL" id="JAVDVI010000022">
    <property type="protein sequence ID" value="MDR6969493.1"/>
    <property type="molecule type" value="Genomic_DNA"/>
</dbReference>
<dbReference type="RefSeq" id="WP_310028619.1">
    <property type="nucleotide sequence ID" value="NZ_JAVDVI010000022.1"/>
</dbReference>
<evidence type="ECO:0000313" key="1">
    <source>
        <dbReference type="EMBL" id="MDR6969493.1"/>
    </source>
</evidence>
<gene>
    <name evidence="1" type="ORF">J2X31_003526</name>
</gene>
<accession>A0ABU1TUD4</accession>
<organism evidence="1 2">
    <name type="scientific">Flavobacterium arsenatis</name>
    <dbReference type="NCBI Taxonomy" id="1484332"/>
    <lineage>
        <taxon>Bacteria</taxon>
        <taxon>Pseudomonadati</taxon>
        <taxon>Bacteroidota</taxon>
        <taxon>Flavobacteriia</taxon>
        <taxon>Flavobacteriales</taxon>
        <taxon>Flavobacteriaceae</taxon>
        <taxon>Flavobacterium</taxon>
    </lineage>
</organism>
<sequence>MDELKLTKEQIEKIQAKLDRALKSGLAKKQTKEEMLIEFKSRLGLV</sequence>
<protein>
    <submittedName>
        <fullName evidence="1">Uncharacterized protein</fullName>
    </submittedName>
</protein>
<keyword evidence="2" id="KW-1185">Reference proteome</keyword>
<dbReference type="Proteomes" id="UP001255185">
    <property type="component" value="Unassembled WGS sequence"/>
</dbReference>
<comment type="caution">
    <text evidence="1">The sequence shown here is derived from an EMBL/GenBank/DDBJ whole genome shotgun (WGS) entry which is preliminary data.</text>
</comment>
<reference evidence="1 2" key="1">
    <citation type="submission" date="2023-07" db="EMBL/GenBank/DDBJ databases">
        <title>Sorghum-associated microbial communities from plants grown in Nebraska, USA.</title>
        <authorList>
            <person name="Schachtman D."/>
        </authorList>
    </citation>
    <scope>NUCLEOTIDE SEQUENCE [LARGE SCALE GENOMIC DNA]</scope>
    <source>
        <strain evidence="1 2">3773</strain>
    </source>
</reference>
<proteinExistence type="predicted"/>
<name>A0ABU1TUD4_9FLAO</name>
<evidence type="ECO:0000313" key="2">
    <source>
        <dbReference type="Proteomes" id="UP001255185"/>
    </source>
</evidence>